<dbReference type="EMBL" id="JACYTO010000002">
    <property type="protein sequence ID" value="MBD8504620.1"/>
    <property type="molecule type" value="Genomic_DNA"/>
</dbReference>
<dbReference type="InterPro" id="IPR012902">
    <property type="entry name" value="N_methyl_site"/>
</dbReference>
<keyword evidence="3" id="KW-1185">Reference proteome</keyword>
<name>A0ABR9BGK3_9RHOO</name>
<dbReference type="NCBIfam" id="TIGR02532">
    <property type="entry name" value="IV_pilin_GFxxxE"/>
    <property type="match status" value="1"/>
</dbReference>
<dbReference type="InterPro" id="IPR045584">
    <property type="entry name" value="Pilin-like"/>
</dbReference>
<keyword evidence="1" id="KW-1133">Transmembrane helix</keyword>
<evidence type="ECO:0000313" key="3">
    <source>
        <dbReference type="Proteomes" id="UP000603602"/>
    </source>
</evidence>
<accession>A0ABR9BGK3</accession>
<dbReference type="Pfam" id="PF07963">
    <property type="entry name" value="N_methyl"/>
    <property type="match status" value="1"/>
</dbReference>
<dbReference type="Gene3D" id="3.30.700.10">
    <property type="entry name" value="Glycoprotein, Type 4 Pilin"/>
    <property type="match status" value="1"/>
</dbReference>
<keyword evidence="1" id="KW-0812">Transmembrane</keyword>
<proteinExistence type="predicted"/>
<comment type="caution">
    <text evidence="2">The sequence shown here is derived from an EMBL/GenBank/DDBJ whole genome shotgun (WGS) entry which is preliminary data.</text>
</comment>
<dbReference type="RefSeq" id="WP_187719348.1">
    <property type="nucleotide sequence ID" value="NZ_JACTAH010000002.1"/>
</dbReference>
<evidence type="ECO:0000256" key="1">
    <source>
        <dbReference type="SAM" id="Phobius"/>
    </source>
</evidence>
<feature type="transmembrane region" description="Helical" evidence="1">
    <location>
        <begin position="20"/>
        <end position="42"/>
    </location>
</feature>
<dbReference type="Proteomes" id="UP000603602">
    <property type="component" value="Unassembled WGS sequence"/>
</dbReference>
<reference evidence="3" key="1">
    <citation type="submission" date="2023-07" db="EMBL/GenBank/DDBJ databases">
        <title>Thauera sp. CAU 1555 isolated from sand of Yaerae Beach.</title>
        <authorList>
            <person name="Kim W."/>
        </authorList>
    </citation>
    <scope>NUCLEOTIDE SEQUENCE [LARGE SCALE GENOMIC DNA]</scope>
    <source>
        <strain evidence="3">CAU 1555</strain>
    </source>
</reference>
<evidence type="ECO:0000313" key="2">
    <source>
        <dbReference type="EMBL" id="MBD8504620.1"/>
    </source>
</evidence>
<dbReference type="SUPFAM" id="SSF54523">
    <property type="entry name" value="Pili subunits"/>
    <property type="match status" value="1"/>
</dbReference>
<keyword evidence="1" id="KW-0472">Membrane</keyword>
<organism evidence="2 3">
    <name type="scientific">Thauera sedimentorum</name>
    <dbReference type="NCBI Taxonomy" id="2767595"/>
    <lineage>
        <taxon>Bacteria</taxon>
        <taxon>Pseudomonadati</taxon>
        <taxon>Pseudomonadota</taxon>
        <taxon>Betaproteobacteria</taxon>
        <taxon>Rhodocyclales</taxon>
        <taxon>Zoogloeaceae</taxon>
        <taxon>Thauera</taxon>
    </lineage>
</organism>
<protein>
    <submittedName>
        <fullName evidence="2">Prepilin-type N-terminal cleavage/methylation domain-containing protein</fullName>
    </submittedName>
</protein>
<gene>
    <name evidence="2" type="ORF">IFO67_17145</name>
</gene>
<sequence>MTRHHPAPTATQRGFTLVELVVVIIILGILGGLTAGILLQPFRAFEDQARRAGLVAEADLALTRMVRELRMALPNSVRIAGGGSYLEFIPTSDGGRYRALPDPADPASDPLDFATADSSFDVLGGLAAGAAAGDQLVIYNATATGPAANAYIGDNRATIAAFAGGTMTLSAATLFAFPSLDAQRFDVVPASGPVSYFCAGGQLRRHTGYGYGAAQSTAFGTAHGALLAEGATLCQFSYQPGDHVRNGLVTLRLGLTADGETVNLLYQAQVVNAP</sequence>